<evidence type="ECO:0000313" key="2">
    <source>
        <dbReference type="EMBL" id="KPG29708.1"/>
    </source>
</evidence>
<keyword evidence="3" id="KW-1185">Reference proteome</keyword>
<protein>
    <recommendedName>
        <fullName evidence="4">Secreted protein</fullName>
    </recommendedName>
</protein>
<gene>
    <name evidence="2" type="ORF">AN912_20275</name>
</gene>
<sequence>MQNRWNATVFVMLAVAPFILAPLAAADPGGMNGHYIETSANREGGGAVTSHWFITPCGQDCRSVELCDNEKHEGCTTAQARLTNRRWEMDASHIDIACPSGVVIPDAASFHYQWSPATLEGTGEGTRYGPGCPDGITPISATVDFTLKQASRP</sequence>
<reference evidence="2 3" key="1">
    <citation type="submission" date="2015-09" db="EMBL/GenBank/DDBJ databases">
        <title>Genome Sequences of Mycobacterium immunogenum Isolates, Recuperated from a Chloraminated Drinking Water Distribution System Simulator Subjected to Episodes of Nitrification.</title>
        <authorList>
            <person name="Gomez-Alvarez V."/>
            <person name="Revetta R.P."/>
        </authorList>
    </citation>
    <scope>NUCLEOTIDE SEQUENCE [LARGE SCALE GENOMIC DNA]</scope>
    <source>
        <strain evidence="2 3">H076</strain>
    </source>
</reference>
<feature type="signal peptide" evidence="1">
    <location>
        <begin position="1"/>
        <end position="26"/>
    </location>
</feature>
<evidence type="ECO:0000256" key="1">
    <source>
        <dbReference type="SAM" id="SignalP"/>
    </source>
</evidence>
<name>A0ABR5LNJ0_9MYCO</name>
<accession>A0ABR5LNJ0</accession>
<dbReference type="Proteomes" id="UP000037962">
    <property type="component" value="Unassembled WGS sequence"/>
</dbReference>
<comment type="caution">
    <text evidence="2">The sequence shown here is derived from an EMBL/GenBank/DDBJ whole genome shotgun (WGS) entry which is preliminary data.</text>
</comment>
<feature type="chain" id="PRO_5046225017" description="Secreted protein" evidence="1">
    <location>
        <begin position="27"/>
        <end position="153"/>
    </location>
</feature>
<dbReference type="EMBL" id="LJFS01000029">
    <property type="protein sequence ID" value="KPG29708.1"/>
    <property type="molecule type" value="Genomic_DNA"/>
</dbReference>
<evidence type="ECO:0008006" key="4">
    <source>
        <dbReference type="Google" id="ProtNLM"/>
    </source>
</evidence>
<keyword evidence="1" id="KW-0732">Signal</keyword>
<organism evidence="2 3">
    <name type="scientific">Mycobacteroides immunogenum</name>
    <dbReference type="NCBI Taxonomy" id="83262"/>
    <lineage>
        <taxon>Bacteria</taxon>
        <taxon>Bacillati</taxon>
        <taxon>Actinomycetota</taxon>
        <taxon>Actinomycetes</taxon>
        <taxon>Mycobacteriales</taxon>
        <taxon>Mycobacteriaceae</taxon>
        <taxon>Mycobacteroides</taxon>
    </lineage>
</organism>
<proteinExistence type="predicted"/>
<evidence type="ECO:0000313" key="3">
    <source>
        <dbReference type="Proteomes" id="UP000037962"/>
    </source>
</evidence>